<keyword evidence="1" id="KW-0812">Transmembrane</keyword>
<feature type="transmembrane region" description="Helical" evidence="1">
    <location>
        <begin position="266"/>
        <end position="290"/>
    </location>
</feature>
<dbReference type="EMBL" id="GEBQ01017298">
    <property type="protein sequence ID" value="JAT22679.1"/>
    <property type="molecule type" value="Transcribed_RNA"/>
</dbReference>
<keyword evidence="1" id="KW-1133">Transmembrane helix</keyword>
<feature type="transmembrane region" description="Helical" evidence="1">
    <location>
        <begin position="218"/>
        <end position="238"/>
    </location>
</feature>
<organism evidence="2">
    <name type="scientific">Graphocephala atropunctata</name>
    <dbReference type="NCBI Taxonomy" id="36148"/>
    <lineage>
        <taxon>Eukaryota</taxon>
        <taxon>Metazoa</taxon>
        <taxon>Ecdysozoa</taxon>
        <taxon>Arthropoda</taxon>
        <taxon>Hexapoda</taxon>
        <taxon>Insecta</taxon>
        <taxon>Pterygota</taxon>
        <taxon>Neoptera</taxon>
        <taxon>Paraneoptera</taxon>
        <taxon>Hemiptera</taxon>
        <taxon>Auchenorrhyncha</taxon>
        <taxon>Membracoidea</taxon>
        <taxon>Cicadellidae</taxon>
        <taxon>Cicadellinae</taxon>
        <taxon>Cicadellini</taxon>
        <taxon>Graphocephala</taxon>
    </lineage>
</organism>
<name>A0A1B6LGC6_9HEMI</name>
<keyword evidence="1" id="KW-0472">Membrane</keyword>
<accession>A0A1B6LGC6</accession>
<proteinExistence type="predicted"/>
<gene>
    <name evidence="2" type="ORF">g.37118</name>
</gene>
<evidence type="ECO:0000313" key="2">
    <source>
        <dbReference type="EMBL" id="JAT22679.1"/>
    </source>
</evidence>
<evidence type="ECO:0000256" key="1">
    <source>
        <dbReference type="SAM" id="Phobius"/>
    </source>
</evidence>
<sequence length="346" mass="39120">TTYVAASDKRITTISGSALHDCQVFEHPLCYVPRYPGDSLASSLCHRKLFEGATIQDLTNYCVYSCTPGTRPLVSMVDDQRYVITHARRSMRIKCRTSGIDKHFSTPHAAMPGALEIKVPCDCQLLVGENVLISEMFPCVNNTYVADMTHIIPASWSKLKSLKLPPLTTHATTNFENFTECLDFDWPTKVPHLNISFSDSRKARFSEIRNNPSHDNHFPSLSAVLNGIVLCLVTVIIVRNPYLLGIGFVRPVNAQKDNSGELIEPIYALCLTWFVTLFMYVMWRSVVWLWRRRSHRQHDVSKRSPEQENVGEKPLAIPLATLYNKELRITIEENSAAEGTDKYSGN</sequence>
<dbReference type="AlphaFoldDB" id="A0A1B6LGC6"/>
<reference evidence="2" key="1">
    <citation type="submission" date="2015-11" db="EMBL/GenBank/DDBJ databases">
        <title>De novo transcriptome assembly of four potential Pierce s Disease insect vectors from Arizona vineyards.</title>
        <authorList>
            <person name="Tassone E.E."/>
        </authorList>
    </citation>
    <scope>NUCLEOTIDE SEQUENCE</scope>
</reference>
<protein>
    <submittedName>
        <fullName evidence="2">Uncharacterized protein</fullName>
    </submittedName>
</protein>
<feature type="non-terminal residue" evidence="2">
    <location>
        <position position="1"/>
    </location>
</feature>